<keyword evidence="1" id="KW-0813">Transport</keyword>
<keyword evidence="6" id="KW-0411">Iron-sulfur</keyword>
<evidence type="ECO:0000313" key="11">
    <source>
        <dbReference type="Proteomes" id="UP001596052"/>
    </source>
</evidence>
<feature type="compositionally biased region" description="Polar residues" evidence="7">
    <location>
        <begin position="463"/>
        <end position="477"/>
    </location>
</feature>
<dbReference type="InterPro" id="IPR051684">
    <property type="entry name" value="Electron_Trans/Redox"/>
</dbReference>
<evidence type="ECO:0000256" key="6">
    <source>
        <dbReference type="ARBA" id="ARBA00023014"/>
    </source>
</evidence>
<evidence type="ECO:0000256" key="1">
    <source>
        <dbReference type="ARBA" id="ARBA00022448"/>
    </source>
</evidence>
<dbReference type="InterPro" id="IPR017900">
    <property type="entry name" value="4Fe4S_Fe_S_CS"/>
</dbReference>
<dbReference type="InterPro" id="IPR017896">
    <property type="entry name" value="4Fe4S_Fe-S-bd"/>
</dbReference>
<dbReference type="RefSeq" id="WP_377167112.1">
    <property type="nucleotide sequence ID" value="NZ_JBHSMQ010000004.1"/>
</dbReference>
<comment type="caution">
    <text evidence="10">The sequence shown here is derived from an EMBL/GenBank/DDBJ whole genome shotgun (WGS) entry which is preliminary data.</text>
</comment>
<keyword evidence="2" id="KW-0004">4Fe-4S</keyword>
<dbReference type="Pfam" id="PF12801">
    <property type="entry name" value="Fer4_5"/>
    <property type="match status" value="1"/>
</dbReference>
<keyword evidence="3" id="KW-0479">Metal-binding</keyword>
<keyword evidence="11" id="KW-1185">Reference proteome</keyword>
<feature type="transmembrane region" description="Helical" evidence="8">
    <location>
        <begin position="38"/>
        <end position="62"/>
    </location>
</feature>
<evidence type="ECO:0000256" key="5">
    <source>
        <dbReference type="ARBA" id="ARBA00023004"/>
    </source>
</evidence>
<keyword evidence="8" id="KW-0812">Transmembrane</keyword>
<accession>A0ABW0KQP8</accession>
<dbReference type="Pfam" id="PF13746">
    <property type="entry name" value="Fer4_18"/>
    <property type="match status" value="1"/>
</dbReference>
<evidence type="ECO:0000256" key="8">
    <source>
        <dbReference type="SAM" id="Phobius"/>
    </source>
</evidence>
<feature type="region of interest" description="Disordered" evidence="7">
    <location>
        <begin position="1"/>
        <end position="22"/>
    </location>
</feature>
<protein>
    <submittedName>
        <fullName evidence="10">Cytochrome c oxidase accessory protein CcoG</fullName>
    </submittedName>
</protein>
<feature type="transmembrane region" description="Helical" evidence="8">
    <location>
        <begin position="82"/>
        <end position="103"/>
    </location>
</feature>
<dbReference type="InterPro" id="IPR032879">
    <property type="entry name" value="FixG_C"/>
</dbReference>
<dbReference type="EMBL" id="JBHSMQ010000004">
    <property type="protein sequence ID" value="MFC5455739.1"/>
    <property type="molecule type" value="Genomic_DNA"/>
</dbReference>
<gene>
    <name evidence="10" type="primary">ccoG</name>
    <name evidence="10" type="ORF">ACFQDI_12805</name>
</gene>
<feature type="region of interest" description="Disordered" evidence="7">
    <location>
        <begin position="455"/>
        <end position="477"/>
    </location>
</feature>
<keyword evidence="8" id="KW-1133">Transmembrane helix</keyword>
<dbReference type="Gene3D" id="2.60.40.10">
    <property type="entry name" value="Immunoglobulins"/>
    <property type="match status" value="1"/>
</dbReference>
<feature type="transmembrane region" description="Helical" evidence="8">
    <location>
        <begin position="158"/>
        <end position="177"/>
    </location>
</feature>
<dbReference type="Pfam" id="PF11614">
    <property type="entry name" value="FixG_C"/>
    <property type="match status" value="1"/>
</dbReference>
<dbReference type="PANTHER" id="PTHR30176">
    <property type="entry name" value="FERREDOXIN-TYPE PROTEIN NAPH"/>
    <property type="match status" value="1"/>
</dbReference>
<sequence>MPAPNPNLVSLGSINQDGSKKTLHPADVSGRLTRARRLAALVLLLIYVALPWIPVNGFPAVFLDVLNRRFHFMGLTLAVQDLWVGFFLVTGLGFSLFYVTALFGRVWCGWTCPYTVFLEHIYRRIERLVDGDATARRKLDAAPWTAGKIARRGLKHGLYVLASLIIAHIFLSYFVSLEKLYEMMHHSPQAHVIAFGVMLFLTAGLYGSFSWFREQFCVIMCPYGRMQSALTDDHTINVGYDKKRGEPRGKAGTTGAGDCVNCMRCVQVCPTGIDIRNGLQLECIGCAACVDACDSIMTKLGRKPGLVRYDSFTGFGGGKTRLIRPRIIFYTGLLLLGLGVFGFAASRIEPMRANVLRMQGSPYYVTNNVVRNQFLVRLINKRNEPRTFTLALAGDLPGGLAAAGADAPVTIAAQGEELKPLMITLPEAAFKAPFKLSITVTDLKDGKTYRTKPFEFAGPDPSLKSNDYLNPSQYLQK</sequence>
<evidence type="ECO:0000256" key="2">
    <source>
        <dbReference type="ARBA" id="ARBA00022485"/>
    </source>
</evidence>
<organism evidence="10 11">
    <name type="scientific">Prosthecobacter fluviatilis</name>
    <dbReference type="NCBI Taxonomy" id="445931"/>
    <lineage>
        <taxon>Bacteria</taxon>
        <taxon>Pseudomonadati</taxon>
        <taxon>Verrucomicrobiota</taxon>
        <taxon>Verrucomicrobiia</taxon>
        <taxon>Verrucomicrobiales</taxon>
        <taxon>Verrucomicrobiaceae</taxon>
        <taxon>Prosthecobacter</taxon>
    </lineage>
</organism>
<evidence type="ECO:0000313" key="10">
    <source>
        <dbReference type="EMBL" id="MFC5455739.1"/>
    </source>
</evidence>
<feature type="domain" description="4Fe-4S ferredoxin-type" evidence="9">
    <location>
        <begin position="250"/>
        <end position="278"/>
    </location>
</feature>
<dbReference type="Gene3D" id="3.30.70.20">
    <property type="match status" value="1"/>
</dbReference>
<proteinExistence type="predicted"/>
<dbReference type="NCBIfam" id="TIGR02745">
    <property type="entry name" value="ccoG_rdxA_fixG"/>
    <property type="match status" value="1"/>
</dbReference>
<feature type="transmembrane region" description="Helical" evidence="8">
    <location>
        <begin position="327"/>
        <end position="345"/>
    </location>
</feature>
<dbReference type="InterPro" id="IPR014116">
    <property type="entry name" value="Cyt_c_oxidase_cbb3_FixG"/>
</dbReference>
<evidence type="ECO:0000256" key="4">
    <source>
        <dbReference type="ARBA" id="ARBA00022982"/>
    </source>
</evidence>
<name>A0ABW0KQP8_9BACT</name>
<evidence type="ECO:0000259" key="9">
    <source>
        <dbReference type="PROSITE" id="PS51379"/>
    </source>
</evidence>
<dbReference type="InterPro" id="IPR013783">
    <property type="entry name" value="Ig-like_fold"/>
</dbReference>
<dbReference type="PROSITE" id="PS51379">
    <property type="entry name" value="4FE4S_FER_2"/>
    <property type="match status" value="1"/>
</dbReference>
<feature type="compositionally biased region" description="Polar residues" evidence="7">
    <location>
        <begin position="7"/>
        <end position="17"/>
    </location>
</feature>
<dbReference type="SUPFAM" id="SSF54862">
    <property type="entry name" value="4Fe-4S ferredoxins"/>
    <property type="match status" value="1"/>
</dbReference>
<keyword evidence="5" id="KW-0408">Iron</keyword>
<dbReference type="PANTHER" id="PTHR30176:SF3">
    <property type="entry name" value="FERREDOXIN-TYPE PROTEIN NAPH"/>
    <property type="match status" value="1"/>
</dbReference>
<dbReference type="Proteomes" id="UP001596052">
    <property type="component" value="Unassembled WGS sequence"/>
</dbReference>
<reference evidence="11" key="1">
    <citation type="journal article" date="2019" name="Int. J. Syst. Evol. Microbiol.">
        <title>The Global Catalogue of Microorganisms (GCM) 10K type strain sequencing project: providing services to taxonomists for standard genome sequencing and annotation.</title>
        <authorList>
            <consortium name="The Broad Institute Genomics Platform"/>
            <consortium name="The Broad Institute Genome Sequencing Center for Infectious Disease"/>
            <person name="Wu L."/>
            <person name="Ma J."/>
        </authorList>
    </citation>
    <scope>NUCLEOTIDE SEQUENCE [LARGE SCALE GENOMIC DNA]</scope>
    <source>
        <strain evidence="11">CGMCC 4.1469</strain>
    </source>
</reference>
<keyword evidence="8" id="KW-0472">Membrane</keyword>
<feature type="transmembrane region" description="Helical" evidence="8">
    <location>
        <begin position="189"/>
        <end position="212"/>
    </location>
</feature>
<evidence type="ECO:0000256" key="3">
    <source>
        <dbReference type="ARBA" id="ARBA00022723"/>
    </source>
</evidence>
<dbReference type="PROSITE" id="PS00198">
    <property type="entry name" value="4FE4S_FER_1"/>
    <property type="match status" value="1"/>
</dbReference>
<evidence type="ECO:0000256" key="7">
    <source>
        <dbReference type="SAM" id="MobiDB-lite"/>
    </source>
</evidence>
<keyword evidence="4" id="KW-0249">Electron transport</keyword>